<keyword evidence="1" id="KW-0812">Transmembrane</keyword>
<feature type="transmembrane region" description="Helical" evidence="1">
    <location>
        <begin position="116"/>
        <end position="134"/>
    </location>
</feature>
<gene>
    <name evidence="2" type="ORF">ENT87_02760</name>
</gene>
<accession>A0A7J3I798</accession>
<dbReference type="AlphaFoldDB" id="A0A7J3I798"/>
<evidence type="ECO:0000256" key="1">
    <source>
        <dbReference type="SAM" id="Phobius"/>
    </source>
</evidence>
<keyword evidence="1" id="KW-0472">Membrane</keyword>
<dbReference type="EMBL" id="DTAI01000080">
    <property type="protein sequence ID" value="HGN36455.1"/>
    <property type="molecule type" value="Genomic_DNA"/>
</dbReference>
<comment type="caution">
    <text evidence="2">The sequence shown here is derived from an EMBL/GenBank/DDBJ whole genome shotgun (WGS) entry which is preliminary data.</text>
</comment>
<organism evidence="2">
    <name type="scientific">Ignisphaera aggregans</name>
    <dbReference type="NCBI Taxonomy" id="334771"/>
    <lineage>
        <taxon>Archaea</taxon>
        <taxon>Thermoproteota</taxon>
        <taxon>Thermoprotei</taxon>
        <taxon>Desulfurococcales</taxon>
        <taxon>Desulfurococcaceae</taxon>
        <taxon>Ignisphaera</taxon>
    </lineage>
</organism>
<protein>
    <submittedName>
        <fullName evidence="2">Uncharacterized protein</fullName>
    </submittedName>
</protein>
<sequence length="290" mass="33006">MAIENPIHGVMRFIQLFLLLSTITMTTYGVIFCDAVAIEGGFKAAIVLLAYDAITQSIGAVIVTALSVLVLLTLFYSTHLYYDIIEYTAIYSMICLLIFALYNSWKQNYYRRRTKVADFEAVTLFYVVISSAWVAIKEGIIWVITLTTVVILAYKVLLPKIKVLGVFGLLNPFIKFGGLSNILSILVKIYNTTSLKFSQGIKGFCKLVTPWSEVGKRIDYCLTNKSIALLKFMSRRFLEIENKFVERFHTISLAIERFQYIMEHTFVLLLFLASIFVLVAILIYKLIVSQ</sequence>
<feature type="transmembrane region" description="Helical" evidence="1">
    <location>
        <begin position="13"/>
        <end position="37"/>
    </location>
</feature>
<feature type="transmembrane region" description="Helical" evidence="1">
    <location>
        <begin position="58"/>
        <end position="78"/>
    </location>
</feature>
<evidence type="ECO:0000313" key="2">
    <source>
        <dbReference type="EMBL" id="HGN36455.1"/>
    </source>
</evidence>
<feature type="transmembrane region" description="Helical" evidence="1">
    <location>
        <begin position="266"/>
        <end position="287"/>
    </location>
</feature>
<keyword evidence="1" id="KW-1133">Transmembrane helix</keyword>
<feature type="transmembrane region" description="Helical" evidence="1">
    <location>
        <begin position="84"/>
        <end position="104"/>
    </location>
</feature>
<name>A0A7J3I798_9CREN</name>
<reference evidence="2" key="1">
    <citation type="journal article" date="2020" name="mSystems">
        <title>Genome- and Community-Level Interaction Insights into Carbon Utilization and Element Cycling Functions of Hydrothermarchaeota in Hydrothermal Sediment.</title>
        <authorList>
            <person name="Zhou Z."/>
            <person name="Liu Y."/>
            <person name="Xu W."/>
            <person name="Pan J."/>
            <person name="Luo Z.H."/>
            <person name="Li M."/>
        </authorList>
    </citation>
    <scope>NUCLEOTIDE SEQUENCE [LARGE SCALE GENOMIC DNA]</scope>
    <source>
        <strain evidence="2">SpSt-618</strain>
    </source>
</reference>
<proteinExistence type="predicted"/>